<protein>
    <submittedName>
        <fullName evidence="2">Uncharacterized protein</fullName>
    </submittedName>
</protein>
<dbReference type="EMBL" id="BART01029732">
    <property type="protein sequence ID" value="GAH10152.1"/>
    <property type="molecule type" value="Genomic_DNA"/>
</dbReference>
<proteinExistence type="predicted"/>
<feature type="compositionally biased region" description="Basic and acidic residues" evidence="1">
    <location>
        <begin position="14"/>
        <end position="24"/>
    </location>
</feature>
<feature type="non-terminal residue" evidence="2">
    <location>
        <position position="38"/>
    </location>
</feature>
<comment type="caution">
    <text evidence="2">The sequence shown here is derived from an EMBL/GenBank/DDBJ whole genome shotgun (WGS) entry which is preliminary data.</text>
</comment>
<gene>
    <name evidence="2" type="ORF">S01H4_52100</name>
</gene>
<reference evidence="2" key="1">
    <citation type="journal article" date="2014" name="Front. Microbiol.">
        <title>High frequency of phylogenetically diverse reductive dehalogenase-homologous genes in deep subseafloor sedimentary metagenomes.</title>
        <authorList>
            <person name="Kawai M."/>
            <person name="Futagami T."/>
            <person name="Toyoda A."/>
            <person name="Takaki Y."/>
            <person name="Nishi S."/>
            <person name="Hori S."/>
            <person name="Arai W."/>
            <person name="Tsubouchi T."/>
            <person name="Morono Y."/>
            <person name="Uchiyama I."/>
            <person name="Ito T."/>
            <person name="Fujiyama A."/>
            <person name="Inagaki F."/>
            <person name="Takami H."/>
        </authorList>
    </citation>
    <scope>NUCLEOTIDE SEQUENCE</scope>
    <source>
        <strain evidence="2">Expedition CK06-06</strain>
    </source>
</reference>
<name>X1CQQ8_9ZZZZ</name>
<sequence length="38" mass="4315">MSMSLINNRKVRTERRAEKARANRDQAQADLIAEVKSG</sequence>
<evidence type="ECO:0000313" key="2">
    <source>
        <dbReference type="EMBL" id="GAH10152.1"/>
    </source>
</evidence>
<feature type="region of interest" description="Disordered" evidence="1">
    <location>
        <begin position="1"/>
        <end position="38"/>
    </location>
</feature>
<evidence type="ECO:0000256" key="1">
    <source>
        <dbReference type="SAM" id="MobiDB-lite"/>
    </source>
</evidence>
<dbReference type="AlphaFoldDB" id="X1CQQ8"/>
<accession>X1CQQ8</accession>
<organism evidence="2">
    <name type="scientific">marine sediment metagenome</name>
    <dbReference type="NCBI Taxonomy" id="412755"/>
    <lineage>
        <taxon>unclassified sequences</taxon>
        <taxon>metagenomes</taxon>
        <taxon>ecological metagenomes</taxon>
    </lineage>
</organism>